<dbReference type="Proteomes" id="UP001206925">
    <property type="component" value="Unassembled WGS sequence"/>
</dbReference>
<keyword evidence="4" id="KW-1185">Reference proteome</keyword>
<dbReference type="PANTHER" id="PTHR46008:SF25">
    <property type="entry name" value="PROTEIN KINASE DOMAIN-CONTAINING PROTEIN"/>
    <property type="match status" value="1"/>
</dbReference>
<dbReference type="EMBL" id="JAMZMK010007710">
    <property type="protein sequence ID" value="KAI7743628.1"/>
    <property type="molecule type" value="Genomic_DNA"/>
</dbReference>
<evidence type="ECO:0000313" key="4">
    <source>
        <dbReference type="Proteomes" id="UP001206925"/>
    </source>
</evidence>
<comment type="caution">
    <text evidence="3">The sequence shown here is derived from an EMBL/GenBank/DDBJ whole genome shotgun (WGS) entry which is preliminary data.</text>
</comment>
<accession>A0AAD5CK99</accession>
<gene>
    <name evidence="3" type="ORF">M8C21_011834</name>
</gene>
<keyword evidence="1" id="KW-0547">Nucleotide-binding</keyword>
<evidence type="ECO:0000256" key="1">
    <source>
        <dbReference type="ARBA" id="ARBA00022741"/>
    </source>
</evidence>
<dbReference type="GO" id="GO:0005524">
    <property type="term" value="F:ATP binding"/>
    <property type="evidence" value="ECO:0007669"/>
    <property type="project" value="UniProtKB-KW"/>
</dbReference>
<name>A0AAD5CK99_AMBAR</name>
<proteinExistence type="predicted"/>
<evidence type="ECO:0000313" key="3">
    <source>
        <dbReference type="EMBL" id="KAI7743628.1"/>
    </source>
</evidence>
<protein>
    <submittedName>
        <fullName evidence="3">Uncharacterized protein</fullName>
    </submittedName>
</protein>
<dbReference type="GO" id="GO:0016301">
    <property type="term" value="F:kinase activity"/>
    <property type="evidence" value="ECO:0007669"/>
    <property type="project" value="TreeGrafter"/>
</dbReference>
<dbReference type="PANTHER" id="PTHR46008">
    <property type="entry name" value="LEAF RUST 10 DISEASE-RESISTANCE LOCUS RECEPTOR-LIKE PROTEIN KINASE-LIKE 1.4"/>
    <property type="match status" value="1"/>
</dbReference>
<dbReference type="AlphaFoldDB" id="A0AAD5CK99"/>
<organism evidence="3 4">
    <name type="scientific">Ambrosia artemisiifolia</name>
    <name type="common">Common ragweed</name>
    <dbReference type="NCBI Taxonomy" id="4212"/>
    <lineage>
        <taxon>Eukaryota</taxon>
        <taxon>Viridiplantae</taxon>
        <taxon>Streptophyta</taxon>
        <taxon>Embryophyta</taxon>
        <taxon>Tracheophyta</taxon>
        <taxon>Spermatophyta</taxon>
        <taxon>Magnoliopsida</taxon>
        <taxon>eudicotyledons</taxon>
        <taxon>Gunneridae</taxon>
        <taxon>Pentapetalae</taxon>
        <taxon>asterids</taxon>
        <taxon>campanulids</taxon>
        <taxon>Asterales</taxon>
        <taxon>Asteraceae</taxon>
        <taxon>Asteroideae</taxon>
        <taxon>Heliantheae alliance</taxon>
        <taxon>Heliantheae</taxon>
        <taxon>Ambrosia</taxon>
    </lineage>
</organism>
<keyword evidence="2" id="KW-0067">ATP-binding</keyword>
<reference evidence="3" key="1">
    <citation type="submission" date="2022-06" db="EMBL/GenBank/DDBJ databases">
        <title>Uncovering the hologenomic basis of an extraordinary plant invasion.</title>
        <authorList>
            <person name="Bieker V.C."/>
            <person name="Martin M.D."/>
            <person name="Gilbert T."/>
            <person name="Hodgins K."/>
            <person name="Battlay P."/>
            <person name="Petersen B."/>
            <person name="Wilson J."/>
        </authorList>
    </citation>
    <scope>NUCLEOTIDE SEQUENCE</scope>
    <source>
        <strain evidence="3">AA19_3_7</strain>
        <tissue evidence="3">Leaf</tissue>
    </source>
</reference>
<sequence>MHICPESFSCPGLPPFSYPFYNVTDTRCGLIKVNCNLKGGGVQLGGRSYEIVGSTITLFKCPKNLTYAQHPYAYFERHTYNNYNTCQDYNFYYSYVNGTVPSDLPRTCQVVHLPVKLSSTPGLDETNIFSLLSSYTSIFFNLSLSCTECRKKGLLCETKNGHQVQCLDVKHVMIDGEQFRILNLERKVRERTIKILGNNLEQSQSSYFLWSSS</sequence>
<evidence type="ECO:0000256" key="2">
    <source>
        <dbReference type="ARBA" id="ARBA00022840"/>
    </source>
</evidence>